<dbReference type="KEGG" id="tuz:TUZN_0474"/>
<dbReference type="RefSeq" id="WP_013679306.1">
    <property type="nucleotide sequence ID" value="NC_015315.1"/>
</dbReference>
<keyword evidence="2" id="KW-1185">Reference proteome</keyword>
<accession>F2L3B1</accession>
<evidence type="ECO:0008006" key="3">
    <source>
        <dbReference type="Google" id="ProtNLM"/>
    </source>
</evidence>
<dbReference type="eggNOG" id="arCOG04414">
    <property type="taxonomic scope" value="Archaea"/>
</dbReference>
<dbReference type="Proteomes" id="UP000008138">
    <property type="component" value="Chromosome"/>
</dbReference>
<reference key="2">
    <citation type="submission" date="2011-03" db="EMBL/GenBank/DDBJ databases">
        <title>Complete genome sequence of the thermoacidophilic crenarchaeon Thermoproteus uzoniensis 768-20.</title>
        <authorList>
            <person name="Mardanov A.V."/>
            <person name="Gumerov V.M."/>
            <person name="Beletsky A.V."/>
            <person name="Prokofeva M.I."/>
            <person name="Bonch-Osmolovskaya E.A."/>
            <person name="Ravin N.V."/>
            <person name="Skryabin K.G."/>
        </authorList>
    </citation>
    <scope>NUCLEOTIDE SEQUENCE</scope>
    <source>
        <strain>768-20</strain>
    </source>
</reference>
<protein>
    <recommendedName>
        <fullName evidence="3">KEOPS complex Pcc1-like subunit</fullName>
    </recommendedName>
</protein>
<dbReference type="AlphaFoldDB" id="F2L3B1"/>
<dbReference type="EMBL" id="CP002590">
    <property type="protein sequence ID" value="AEA11970.1"/>
    <property type="molecule type" value="Genomic_DNA"/>
</dbReference>
<evidence type="ECO:0000313" key="1">
    <source>
        <dbReference type="EMBL" id="AEA11970.1"/>
    </source>
</evidence>
<evidence type="ECO:0000313" key="2">
    <source>
        <dbReference type="Proteomes" id="UP000008138"/>
    </source>
</evidence>
<dbReference type="NCBIfam" id="NF011470">
    <property type="entry name" value="PRK14887.1"/>
    <property type="match status" value="1"/>
</dbReference>
<dbReference type="Gene3D" id="3.30.310.50">
    <property type="entry name" value="Alpha-D-phosphohexomutase, C-terminal domain"/>
    <property type="match status" value="1"/>
</dbReference>
<dbReference type="STRING" id="999630.TUZN_0474"/>
<dbReference type="GeneID" id="78736777"/>
<reference evidence="1 2" key="1">
    <citation type="journal article" date="2011" name="J. Bacteriol.">
        <title>Complete genome sequence of the thermoacidophilic crenarchaeon Thermoproteus uzoniensis 768-20.</title>
        <authorList>
            <person name="Mardanov A.V."/>
            <person name="Gumerov V.M."/>
            <person name="Beletsky A.V."/>
            <person name="Prokofeva M.I."/>
            <person name="Bonch-Osmolovskaya E.A."/>
            <person name="Ravin N.V."/>
            <person name="Skryabin K.G."/>
        </authorList>
    </citation>
    <scope>NUCLEOTIDE SEQUENCE [LARGE SCALE GENOMIC DNA]</scope>
    <source>
        <strain evidence="1 2">768-20</strain>
    </source>
</reference>
<proteinExistence type="predicted"/>
<dbReference type="OrthoDB" id="28438at2157"/>
<organism evidence="1 2">
    <name type="scientific">Thermoproteus uzoniensis (strain 768-20)</name>
    <dbReference type="NCBI Taxonomy" id="999630"/>
    <lineage>
        <taxon>Archaea</taxon>
        <taxon>Thermoproteota</taxon>
        <taxon>Thermoprotei</taxon>
        <taxon>Thermoproteales</taxon>
        <taxon>Thermoproteaceae</taxon>
        <taxon>Thermoproteus</taxon>
    </lineage>
</organism>
<sequence>MYEILVRIKKDKIIEKTFKSLEKEVVFRRGRIKIFVEGDQLEVRAYAADIASARSLANTILRVLYVIEGVEEL</sequence>
<dbReference type="HOGENOM" id="CLU_196479_0_0_2"/>
<gene>
    <name evidence="1" type="ordered locus">TUZN_0474</name>
</gene>
<name>F2L3B1_THEU7</name>